<gene>
    <name evidence="3" type="primary">trbA</name>
    <name evidence="3" type="ORF">G8Z56_003885</name>
</gene>
<sequence>MSYVRQPVGEDPLQVWGAVGALFILFLVVVWLFLPEVVYATCLILHTLWGFIDRGPFHEYAAPRYNLLAITGNNATNISFSQWLNVMDETISILWIFLLPLTAWSLWEWYQHPGQSRFTRRPVDITRLPHIFAPLSPAITPVMTDGDPRKLLHGGKRPERRVALTPEAFVEQHSLITSMQLDVAATRQCFMAQLGHPLTSWRDMAPHEKALFAIFGLQYFLDDRKAALSLMDALNRSCRLKSKRDNGRFSTPVYSLARTAFSKVIKSGGAQKWLKQHRYVRSGLVWLYAHDLRLTPPNWLWLKGVDRTLFYALHRANTTKGFIEGAGVVAVARSENEAMRFGLPCPEPCVDEAVEGLRRDMLGLGLIWDEPQPDRDRRRRILTNWSLTDDILSRTPETDNEF</sequence>
<evidence type="ECO:0000259" key="2">
    <source>
        <dbReference type="Pfam" id="PF23127"/>
    </source>
</evidence>
<evidence type="ECO:0000313" key="3">
    <source>
        <dbReference type="EMBL" id="HAG3504969.1"/>
    </source>
</evidence>
<keyword evidence="1" id="KW-1133">Transmembrane helix</keyword>
<dbReference type="EMBL" id="DAAYBQ010000019">
    <property type="protein sequence ID" value="HAG3504969.1"/>
    <property type="molecule type" value="Genomic_DNA"/>
</dbReference>
<comment type="caution">
    <text evidence="3">The sequence shown here is derived from an EMBL/GenBank/DDBJ whole genome shotgun (WGS) entry which is preliminary data.</text>
</comment>
<reference evidence="3" key="2">
    <citation type="submission" date="2020-02" db="EMBL/GenBank/DDBJ databases">
        <authorList>
            <consortium name="NCBI Pathogen Detection Project"/>
        </authorList>
    </citation>
    <scope>NUCLEOTIDE SEQUENCE</scope>
    <source>
        <strain evidence="3">MA.1090600297</strain>
    </source>
</reference>
<accession>A0A762BWQ2</accession>
<keyword evidence="1" id="KW-0812">Transmembrane</keyword>
<name>A0A762BWQ2_SALER</name>
<proteinExistence type="predicted"/>
<organism evidence="3">
    <name type="scientific">Salmonella enterica</name>
    <name type="common">Salmonella choleraesuis</name>
    <dbReference type="NCBI Taxonomy" id="28901"/>
    <lineage>
        <taxon>Bacteria</taxon>
        <taxon>Pseudomonadati</taxon>
        <taxon>Pseudomonadota</taxon>
        <taxon>Gammaproteobacteria</taxon>
        <taxon>Enterobacterales</taxon>
        <taxon>Enterobacteriaceae</taxon>
        <taxon>Salmonella</taxon>
    </lineage>
</organism>
<dbReference type="InterPro" id="IPR056464">
    <property type="entry name" value="DotM_C"/>
</dbReference>
<reference evidence="3" key="1">
    <citation type="journal article" date="2018" name="Genome Biol.">
        <title>SKESA: strategic k-mer extension for scrupulous assemblies.</title>
        <authorList>
            <person name="Souvorov A."/>
            <person name="Agarwala R."/>
            <person name="Lipman D.J."/>
        </authorList>
    </citation>
    <scope>NUCLEOTIDE SEQUENCE</scope>
    <source>
        <strain evidence="3">MA.1090600297</strain>
    </source>
</reference>
<evidence type="ECO:0000256" key="1">
    <source>
        <dbReference type="SAM" id="Phobius"/>
    </source>
</evidence>
<feature type="transmembrane region" description="Helical" evidence="1">
    <location>
        <begin position="12"/>
        <end position="34"/>
    </location>
</feature>
<dbReference type="AlphaFoldDB" id="A0A762BWQ2"/>
<keyword evidence="1" id="KW-0472">Membrane</keyword>
<dbReference type="Pfam" id="PF23127">
    <property type="entry name" value="DotM_C"/>
    <property type="match status" value="1"/>
</dbReference>
<feature type="transmembrane region" description="Helical" evidence="1">
    <location>
        <begin position="91"/>
        <end position="110"/>
    </location>
</feature>
<feature type="domain" description="DotM C-terminal cytoplasmic" evidence="2">
    <location>
        <begin position="185"/>
        <end position="358"/>
    </location>
</feature>
<protein>
    <submittedName>
        <fullName evidence="3">IncI1-type conjugal transfer protein TrbA</fullName>
    </submittedName>
</protein>